<gene>
    <name evidence="1" type="ORF">EW145_g7367</name>
</gene>
<evidence type="ECO:0000313" key="2">
    <source>
        <dbReference type="Proteomes" id="UP000308199"/>
    </source>
</evidence>
<dbReference type="Proteomes" id="UP000308199">
    <property type="component" value="Unassembled WGS sequence"/>
</dbReference>
<evidence type="ECO:0000313" key="1">
    <source>
        <dbReference type="EMBL" id="THG98794.1"/>
    </source>
</evidence>
<organism evidence="1 2">
    <name type="scientific">Phellinidium pouzarii</name>
    <dbReference type="NCBI Taxonomy" id="167371"/>
    <lineage>
        <taxon>Eukaryota</taxon>
        <taxon>Fungi</taxon>
        <taxon>Dikarya</taxon>
        <taxon>Basidiomycota</taxon>
        <taxon>Agaricomycotina</taxon>
        <taxon>Agaricomycetes</taxon>
        <taxon>Hymenochaetales</taxon>
        <taxon>Hymenochaetaceae</taxon>
        <taxon>Phellinidium</taxon>
    </lineage>
</organism>
<name>A0A4S4KK41_9AGAM</name>
<proteinExistence type="predicted"/>
<comment type="caution">
    <text evidence="1">The sequence shown here is derived from an EMBL/GenBank/DDBJ whole genome shotgun (WGS) entry which is preliminary data.</text>
</comment>
<accession>A0A4S4KK41</accession>
<protein>
    <submittedName>
        <fullName evidence="1">Uncharacterized protein</fullName>
    </submittedName>
</protein>
<reference evidence="1 2" key="1">
    <citation type="submission" date="2019-02" db="EMBL/GenBank/DDBJ databases">
        <title>Genome sequencing of the rare red list fungi Phellinidium pouzarii.</title>
        <authorList>
            <person name="Buettner E."/>
            <person name="Kellner H."/>
        </authorList>
    </citation>
    <scope>NUCLEOTIDE SEQUENCE [LARGE SCALE GENOMIC DNA]</scope>
    <source>
        <strain evidence="1 2">DSM 108285</strain>
    </source>
</reference>
<dbReference type="AlphaFoldDB" id="A0A4S4KK41"/>
<dbReference type="EMBL" id="SGPK01000717">
    <property type="protein sequence ID" value="THG98794.1"/>
    <property type="molecule type" value="Genomic_DNA"/>
</dbReference>
<sequence length="70" mass="7453">MHTADSGCVPSITTAILREQTKNLPCIRLRVNSHNTLILKGAQFAAVAADICIPPGEISFVTSLCSDEDP</sequence>
<keyword evidence="2" id="KW-1185">Reference proteome</keyword>